<comment type="caution">
    <text evidence="2">The sequence shown here is derived from an EMBL/GenBank/DDBJ whole genome shotgun (WGS) entry which is preliminary data.</text>
</comment>
<organism evidence="2 3">
    <name type="scientific">Aphis craccivora</name>
    <name type="common">Cowpea aphid</name>
    <dbReference type="NCBI Taxonomy" id="307492"/>
    <lineage>
        <taxon>Eukaryota</taxon>
        <taxon>Metazoa</taxon>
        <taxon>Ecdysozoa</taxon>
        <taxon>Arthropoda</taxon>
        <taxon>Hexapoda</taxon>
        <taxon>Insecta</taxon>
        <taxon>Pterygota</taxon>
        <taxon>Neoptera</taxon>
        <taxon>Paraneoptera</taxon>
        <taxon>Hemiptera</taxon>
        <taxon>Sternorrhyncha</taxon>
        <taxon>Aphidomorpha</taxon>
        <taxon>Aphidoidea</taxon>
        <taxon>Aphididae</taxon>
        <taxon>Aphidini</taxon>
        <taxon>Aphis</taxon>
        <taxon>Aphis</taxon>
    </lineage>
</organism>
<dbReference type="OrthoDB" id="6623939at2759"/>
<name>A0A6G0VVE8_APHCR</name>
<dbReference type="AlphaFoldDB" id="A0A6G0VVE8"/>
<dbReference type="PANTHER" id="PTHR45749:SF21">
    <property type="entry name" value="DUF4371 DOMAIN-CONTAINING PROTEIN"/>
    <property type="match status" value="1"/>
</dbReference>
<feature type="domain" description="DUF4371" evidence="1">
    <location>
        <begin position="2"/>
        <end position="100"/>
    </location>
</feature>
<dbReference type="PANTHER" id="PTHR45749">
    <property type="match status" value="1"/>
</dbReference>
<keyword evidence="3" id="KW-1185">Reference proteome</keyword>
<dbReference type="EMBL" id="VUJU01011447">
    <property type="protein sequence ID" value="KAF0711003.1"/>
    <property type="molecule type" value="Genomic_DNA"/>
</dbReference>
<accession>A0A6G0VVE8</accession>
<reference evidence="2 3" key="1">
    <citation type="submission" date="2019-08" db="EMBL/GenBank/DDBJ databases">
        <title>Whole genome of Aphis craccivora.</title>
        <authorList>
            <person name="Voronova N.V."/>
            <person name="Shulinski R.S."/>
            <person name="Bandarenka Y.V."/>
            <person name="Zhorov D.G."/>
            <person name="Warner D."/>
        </authorList>
    </citation>
    <scope>NUCLEOTIDE SEQUENCE [LARGE SCALE GENOMIC DNA]</scope>
    <source>
        <strain evidence="2">180601</strain>
        <tissue evidence="2">Whole Body</tissue>
    </source>
</reference>
<dbReference type="InterPro" id="IPR025398">
    <property type="entry name" value="DUF4371"/>
</dbReference>
<evidence type="ECO:0000259" key="1">
    <source>
        <dbReference type="Pfam" id="PF14291"/>
    </source>
</evidence>
<dbReference type="Proteomes" id="UP000478052">
    <property type="component" value="Unassembled WGS sequence"/>
</dbReference>
<evidence type="ECO:0000313" key="3">
    <source>
        <dbReference type="Proteomes" id="UP000478052"/>
    </source>
</evidence>
<proteinExistence type="predicted"/>
<sequence length="103" mass="11878">MAFRGHNEQKDSCQQGNFKELINLLSKYDNKLKNHLEEGSKNAQYTSQSIQNDIIFSLHNVVFKHIKSSIANCKISIIADETSDVGHHEQLSIVIRYFDEKKK</sequence>
<dbReference type="Pfam" id="PF14291">
    <property type="entry name" value="DUF4371"/>
    <property type="match status" value="1"/>
</dbReference>
<gene>
    <name evidence="2" type="ORF">FWK35_00031900</name>
</gene>
<protein>
    <submittedName>
        <fullName evidence="2">Zinc finger MYM-type protein 1-like</fullName>
    </submittedName>
</protein>
<evidence type="ECO:0000313" key="2">
    <source>
        <dbReference type="EMBL" id="KAF0711003.1"/>
    </source>
</evidence>